<dbReference type="HOGENOM" id="CLU_182314_0_0_6"/>
<dbReference type="STRING" id="41514.SARI_02963"/>
<dbReference type="AlphaFoldDB" id="A9MR61"/>
<dbReference type="Proteomes" id="UP000002084">
    <property type="component" value="Chromosome"/>
</dbReference>
<dbReference type="KEGG" id="ses:SARI_02963"/>
<evidence type="ECO:0000313" key="2">
    <source>
        <dbReference type="Proteomes" id="UP000002084"/>
    </source>
</evidence>
<gene>
    <name evidence="1" type="ordered locus">SARI_02963</name>
</gene>
<keyword evidence="2" id="KW-1185">Reference proteome</keyword>
<reference evidence="1 2" key="1">
    <citation type="submission" date="2007-11" db="EMBL/GenBank/DDBJ databases">
        <authorList>
            <consortium name="The Salmonella enterica serovar Arizonae Genome Sequencing Project"/>
            <person name="McClelland M."/>
            <person name="Sanderson E.K."/>
            <person name="Porwollik S."/>
            <person name="Spieth J."/>
            <person name="Clifton W.S."/>
            <person name="Fulton R."/>
            <person name="Chunyan W."/>
            <person name="Wollam A."/>
            <person name="Shah N."/>
            <person name="Pepin K."/>
            <person name="Bhonagiri V."/>
            <person name="Nash W."/>
            <person name="Johnson M."/>
            <person name="Thiruvilangam P."/>
            <person name="Wilson R."/>
        </authorList>
    </citation>
    <scope>NUCLEOTIDE SEQUENCE [LARGE SCALE GENOMIC DNA]</scope>
    <source>
        <strain evidence="2">ATCC BAA-731 / CDC346-86 / RSK2980</strain>
    </source>
</reference>
<evidence type="ECO:0000313" key="1">
    <source>
        <dbReference type="EMBL" id="ABX22809.1"/>
    </source>
</evidence>
<protein>
    <submittedName>
        <fullName evidence="1">Uncharacterized protein</fullName>
    </submittedName>
</protein>
<dbReference type="EMBL" id="CP000880">
    <property type="protein sequence ID" value="ABX22809.1"/>
    <property type="molecule type" value="Genomic_DNA"/>
</dbReference>
<name>A9MR61_SALAR</name>
<organism evidence="1 2">
    <name type="scientific">Salmonella arizonae (strain ATCC BAA-731 / CDC346-86 / RSK2980)</name>
    <dbReference type="NCBI Taxonomy" id="41514"/>
    <lineage>
        <taxon>Bacteria</taxon>
        <taxon>Pseudomonadati</taxon>
        <taxon>Pseudomonadota</taxon>
        <taxon>Gammaproteobacteria</taxon>
        <taxon>Enterobacterales</taxon>
        <taxon>Enterobacteriaceae</taxon>
        <taxon>Salmonella</taxon>
    </lineage>
</organism>
<sequence>MIFEQRRAHRSESKMNTMRYVMLMILLSFIVHEGRTKPTAQIHFMGSVVEAGCWNDVGTLEIQCHNKEGIERYIIVEHIVTPILSPHAMVKQDYLDEDKQLTVLRIVYD</sequence>
<proteinExistence type="predicted"/>
<accession>A9MR61</accession>